<comment type="caution">
    <text evidence="3">The sequence shown here is derived from an EMBL/GenBank/DDBJ whole genome shotgun (WGS) entry which is preliminary data.</text>
</comment>
<name>A0A8J8NJD8_HALGN</name>
<dbReference type="EMBL" id="RRYP01014064">
    <property type="protein sequence ID" value="TNV76167.1"/>
    <property type="molecule type" value="Genomic_DNA"/>
</dbReference>
<feature type="chain" id="PRO_5035262000" description="TLDc domain-containing protein" evidence="1">
    <location>
        <begin position="19"/>
        <end position="268"/>
    </location>
</feature>
<dbReference type="InterPro" id="IPR006571">
    <property type="entry name" value="TLDc_dom"/>
</dbReference>
<evidence type="ECO:0000313" key="3">
    <source>
        <dbReference type="EMBL" id="TNV76167.1"/>
    </source>
</evidence>
<proteinExistence type="predicted"/>
<sequence>MNQLILVTTAFLIASSSSTTVAHIGNCTDIFAFVEANIPGIKFICTDQTTNKSWDWDCKVVETMFPICDKNEQCKSFNCQHRVIYRHFHGSNFDITSDEGQWLLNQIQVPNLSLKSVLLYQASRDGWYTTDYHAKVNGFNNTYTFLKFKSTQRRAAAFTSFAQIDGWVFTRDDFAFILSIDKRIVARALSEDNNLALTGINGPYIGWERGFPVLGAPYDVMYAFGSAQCERESFNMPHEDNEKKVCSLSGLNSDDFHVLDEIEVWQIL</sequence>
<dbReference type="Pfam" id="PF07534">
    <property type="entry name" value="TLD"/>
    <property type="match status" value="1"/>
</dbReference>
<feature type="domain" description="TLDc" evidence="2">
    <location>
        <begin position="102"/>
        <end position="267"/>
    </location>
</feature>
<dbReference type="Proteomes" id="UP000785679">
    <property type="component" value="Unassembled WGS sequence"/>
</dbReference>
<evidence type="ECO:0000259" key="2">
    <source>
        <dbReference type="Pfam" id="PF07534"/>
    </source>
</evidence>
<accession>A0A8J8NJD8</accession>
<reference evidence="3" key="1">
    <citation type="submission" date="2019-06" db="EMBL/GenBank/DDBJ databases">
        <authorList>
            <person name="Zheng W."/>
        </authorList>
    </citation>
    <scope>NUCLEOTIDE SEQUENCE</scope>
    <source>
        <strain evidence="3">QDHG01</strain>
    </source>
</reference>
<keyword evidence="1" id="KW-0732">Signal</keyword>
<keyword evidence="4" id="KW-1185">Reference proteome</keyword>
<evidence type="ECO:0000256" key="1">
    <source>
        <dbReference type="SAM" id="SignalP"/>
    </source>
</evidence>
<dbReference type="AlphaFoldDB" id="A0A8J8NJD8"/>
<feature type="signal peptide" evidence="1">
    <location>
        <begin position="1"/>
        <end position="18"/>
    </location>
</feature>
<evidence type="ECO:0000313" key="4">
    <source>
        <dbReference type="Proteomes" id="UP000785679"/>
    </source>
</evidence>
<protein>
    <recommendedName>
        <fullName evidence="2">TLDc domain-containing protein</fullName>
    </recommendedName>
</protein>
<gene>
    <name evidence="3" type="ORF">FGO68_gene7555</name>
</gene>
<organism evidence="3 4">
    <name type="scientific">Halteria grandinella</name>
    <dbReference type="NCBI Taxonomy" id="5974"/>
    <lineage>
        <taxon>Eukaryota</taxon>
        <taxon>Sar</taxon>
        <taxon>Alveolata</taxon>
        <taxon>Ciliophora</taxon>
        <taxon>Intramacronucleata</taxon>
        <taxon>Spirotrichea</taxon>
        <taxon>Stichotrichia</taxon>
        <taxon>Sporadotrichida</taxon>
        <taxon>Halteriidae</taxon>
        <taxon>Halteria</taxon>
    </lineage>
</organism>